<dbReference type="PROSITE" id="PS00370">
    <property type="entry name" value="PEP_ENZYMES_PHOS_SITE"/>
    <property type="match status" value="1"/>
</dbReference>
<dbReference type="InterPro" id="IPR010121">
    <property type="entry name" value="Pyruvate_phosphate_dikinase"/>
</dbReference>
<dbReference type="SUPFAM" id="SSF52009">
    <property type="entry name" value="Phosphohistidine domain"/>
    <property type="match status" value="1"/>
</dbReference>
<dbReference type="GO" id="GO:0016301">
    <property type="term" value="F:kinase activity"/>
    <property type="evidence" value="ECO:0007669"/>
    <property type="project" value="UniProtKB-KW"/>
</dbReference>
<dbReference type="Pfam" id="PF00391">
    <property type="entry name" value="PEP-utilizers"/>
    <property type="match status" value="1"/>
</dbReference>
<dbReference type="GO" id="GO:0005524">
    <property type="term" value="F:ATP binding"/>
    <property type="evidence" value="ECO:0007669"/>
    <property type="project" value="InterPro"/>
</dbReference>
<evidence type="ECO:0000313" key="4">
    <source>
        <dbReference type="Proteomes" id="UP000198362"/>
    </source>
</evidence>
<dbReference type="InterPro" id="IPR002192">
    <property type="entry name" value="PPDK_AMP/ATP-bd"/>
</dbReference>
<dbReference type="InterPro" id="IPR008279">
    <property type="entry name" value="PEP-util_enz_mobile_dom"/>
</dbReference>
<reference evidence="3 4" key="1">
    <citation type="submission" date="2017-06" db="EMBL/GenBank/DDBJ databases">
        <authorList>
            <person name="Kim H.J."/>
            <person name="Triplett B.A."/>
        </authorList>
    </citation>
    <scope>NUCLEOTIDE SEQUENCE [LARGE SCALE GENOMIC DNA]</scope>
    <source>
        <strain evidence="3 4">CGMCC 4.5593</strain>
    </source>
</reference>
<dbReference type="GO" id="GO:0050242">
    <property type="term" value="F:pyruvate, phosphate dikinase activity"/>
    <property type="evidence" value="ECO:0007669"/>
    <property type="project" value="InterPro"/>
</dbReference>
<dbReference type="SUPFAM" id="SSF56059">
    <property type="entry name" value="Glutathione synthetase ATP-binding domain-like"/>
    <property type="match status" value="1"/>
</dbReference>
<dbReference type="PANTHER" id="PTHR22931:SF9">
    <property type="entry name" value="PYRUVATE, PHOSPHATE DIKINASE 1, CHLOROPLASTIC"/>
    <property type="match status" value="1"/>
</dbReference>
<dbReference type="EMBL" id="FZPH01000012">
    <property type="protein sequence ID" value="SNT60869.1"/>
    <property type="molecule type" value="Genomic_DNA"/>
</dbReference>
<dbReference type="Pfam" id="PF01326">
    <property type="entry name" value="PPDK_N"/>
    <property type="match status" value="2"/>
</dbReference>
<dbReference type="Gene3D" id="1.10.189.10">
    <property type="entry name" value="Pyruvate Phosphate Dikinase, domain 2"/>
    <property type="match status" value="1"/>
</dbReference>
<dbReference type="NCBIfam" id="NF004531">
    <property type="entry name" value="PRK05878.1"/>
    <property type="match status" value="1"/>
</dbReference>
<dbReference type="InterPro" id="IPR018274">
    <property type="entry name" value="PEP_util_AS"/>
</dbReference>
<dbReference type="Gene3D" id="3.30.470.20">
    <property type="entry name" value="ATP-grasp fold, B domain"/>
    <property type="match status" value="1"/>
</dbReference>
<feature type="domain" description="PEP-utilising enzyme mobile" evidence="1">
    <location>
        <begin position="416"/>
        <end position="497"/>
    </location>
</feature>
<dbReference type="InterPro" id="IPR013815">
    <property type="entry name" value="ATP_grasp_subdomain_1"/>
</dbReference>
<proteinExistence type="predicted"/>
<organism evidence="3 4">
    <name type="scientific">Asanoa hainanensis</name>
    <dbReference type="NCBI Taxonomy" id="560556"/>
    <lineage>
        <taxon>Bacteria</taxon>
        <taxon>Bacillati</taxon>
        <taxon>Actinomycetota</taxon>
        <taxon>Actinomycetes</taxon>
        <taxon>Micromonosporales</taxon>
        <taxon>Micromonosporaceae</taxon>
        <taxon>Asanoa</taxon>
    </lineage>
</organism>
<keyword evidence="4" id="KW-1185">Reference proteome</keyword>
<sequence length="499" mass="53542">MPKYVYDFIEGDKDQKDLLGGKGANLAEMARLGLPVPPGFTVTTTACRAFLASGHVPDGLFAEIGEHLRQLEIRTDKRLGDAADPLLLSVRSGGKFSMPGMMETILDIGLNDHSVEGLAAHAHDDRFAWDSYRRLIQMFGRTVYDIPARQFESEMSVVKAAAGVEADNDLTADDLRRLVAAFKKVFRAGAGREFPQAPHEQLHLAVRAVFASWRSPRAGLYRRQEHIPDDLGTAVNIMAMVFGNLGVDSGTGVAFTRDPATGARGVYGDYLTNAQGEDVVSGVRNTVSLEQLEAIDPVSFHHLVSIMDTLEKHYRDLCDIEFTVERGKLWMLQTRVGKRTPAAALTIANQLVEEGLIDLDEALARVTGEHLTQLMFPTFDDRALPAPLARGVPASPGAAFGRVVFDSAEAAAASGENVILVRRETSPDDLAGMIAAAGILTSRGGKTSHAAVVARGMGKTCVCGAEDVRIAPDERSFTVDGVTVNAGDDISIDGSTGAV</sequence>
<dbReference type="Gene3D" id="3.30.1490.20">
    <property type="entry name" value="ATP-grasp fold, A domain"/>
    <property type="match status" value="1"/>
</dbReference>
<keyword evidence="3" id="KW-0418">Kinase</keyword>
<keyword evidence="3" id="KW-0670">Pyruvate</keyword>
<gene>
    <name evidence="3" type="ORF">SAMN05421812_112228</name>
</gene>
<feature type="domain" description="Pyruvate phosphate dikinase AMP/ATP-binding" evidence="2">
    <location>
        <begin position="300"/>
        <end position="348"/>
    </location>
</feature>
<evidence type="ECO:0000259" key="1">
    <source>
        <dbReference type="Pfam" id="PF00391"/>
    </source>
</evidence>
<dbReference type="InterPro" id="IPR036637">
    <property type="entry name" value="Phosphohistidine_dom_sf"/>
</dbReference>
<evidence type="ECO:0000259" key="2">
    <source>
        <dbReference type="Pfam" id="PF01326"/>
    </source>
</evidence>
<accession>A0A239P3H4</accession>
<dbReference type="AlphaFoldDB" id="A0A239P3H4"/>
<dbReference type="PANTHER" id="PTHR22931">
    <property type="entry name" value="PHOSPHOENOLPYRUVATE DIKINASE-RELATED"/>
    <property type="match status" value="1"/>
</dbReference>
<dbReference type="Proteomes" id="UP000198362">
    <property type="component" value="Unassembled WGS sequence"/>
</dbReference>
<evidence type="ECO:0000313" key="3">
    <source>
        <dbReference type="EMBL" id="SNT60869.1"/>
    </source>
</evidence>
<name>A0A239P3H4_9ACTN</name>
<protein>
    <submittedName>
        <fullName evidence="3">Pyruvate, orthophosphate dikinase</fullName>
    </submittedName>
</protein>
<dbReference type="Gene3D" id="1.20.80.30">
    <property type="match status" value="1"/>
</dbReference>
<feature type="domain" description="Pyruvate phosphate dikinase AMP/ATP-binding" evidence="2">
    <location>
        <begin position="57"/>
        <end position="285"/>
    </location>
</feature>
<keyword evidence="3" id="KW-0808">Transferase</keyword>
<dbReference type="Gene3D" id="3.50.30.10">
    <property type="entry name" value="Phosphohistidine domain"/>
    <property type="match status" value="1"/>
</dbReference>